<dbReference type="KEGG" id="aft:BBF96_14905"/>
<accession>A0A3Q9HSB0</accession>
<dbReference type="PANTHER" id="PTHR31088:SF6">
    <property type="entry name" value="PHAGE SHOCK PROTEIN A"/>
    <property type="match status" value="1"/>
</dbReference>
<dbReference type="EMBL" id="CP016379">
    <property type="protein sequence ID" value="AZR74563.1"/>
    <property type="molecule type" value="Genomic_DNA"/>
</dbReference>
<evidence type="ECO:0000256" key="1">
    <source>
        <dbReference type="ARBA" id="ARBA00043985"/>
    </source>
</evidence>
<gene>
    <name evidence="3" type="ORF">BBF96_14905</name>
</gene>
<dbReference type="OrthoDB" id="9779630at2"/>
<dbReference type="InterPro" id="IPR007157">
    <property type="entry name" value="PspA_VIPP1"/>
</dbReference>
<evidence type="ECO:0000256" key="2">
    <source>
        <dbReference type="SAM" id="Coils"/>
    </source>
</evidence>
<sequence>MGFWKRLKDITKANLNDFLNRIEEPEKMIDQYIRDMEEEIQKLRSLVAEAIAQEKAYKKKFELNQNDVNKWQTKAEQAILANRDDLAKKALEKKNEALEQAKYYEEKYKAQQEKVDAFKRKLADYEEKLETAKRKREDLKARAKAARTEKKLNEAMAGIGQSSIMDDFNRMEEKILKMEAEAEASNEMVEMEKSLEDEFKELEEKNSIDDELTALKKKLGK</sequence>
<feature type="coiled-coil region" evidence="2">
    <location>
        <begin position="29"/>
        <end position="205"/>
    </location>
</feature>
<organism evidence="3 4">
    <name type="scientific">Anoxybacter fermentans</name>
    <dbReference type="NCBI Taxonomy" id="1323375"/>
    <lineage>
        <taxon>Bacteria</taxon>
        <taxon>Bacillati</taxon>
        <taxon>Bacillota</taxon>
        <taxon>Clostridia</taxon>
        <taxon>Halanaerobiales</taxon>
        <taxon>Anoxybacter</taxon>
    </lineage>
</organism>
<keyword evidence="2" id="KW-0175">Coiled coil</keyword>
<dbReference type="AlphaFoldDB" id="A0A3Q9HSB0"/>
<proteinExistence type="inferred from homology"/>
<dbReference type="Proteomes" id="UP000267250">
    <property type="component" value="Chromosome"/>
</dbReference>
<protein>
    <recommendedName>
        <fullName evidence="5">Phage shock protein A</fullName>
    </recommendedName>
</protein>
<dbReference type="Pfam" id="PF04012">
    <property type="entry name" value="PspA_IM30"/>
    <property type="match status" value="1"/>
</dbReference>
<dbReference type="RefSeq" id="WP_127017925.1">
    <property type="nucleotide sequence ID" value="NZ_CP016379.1"/>
</dbReference>
<evidence type="ECO:0000313" key="3">
    <source>
        <dbReference type="EMBL" id="AZR74563.1"/>
    </source>
</evidence>
<reference evidence="3 4" key="1">
    <citation type="submission" date="2016-07" db="EMBL/GenBank/DDBJ databases">
        <title>Genome and transcriptome analysis of iron-reducing fermentative bacteria Anoxybacter fermentans.</title>
        <authorList>
            <person name="Zeng X."/>
            <person name="Shao Z."/>
        </authorList>
    </citation>
    <scope>NUCLEOTIDE SEQUENCE [LARGE SCALE GENOMIC DNA]</scope>
    <source>
        <strain evidence="3 4">DY22613</strain>
    </source>
</reference>
<evidence type="ECO:0008006" key="5">
    <source>
        <dbReference type="Google" id="ProtNLM"/>
    </source>
</evidence>
<comment type="similarity">
    <text evidence="1">Belongs to the PspA/Vipp/IM30 family.</text>
</comment>
<evidence type="ECO:0000313" key="4">
    <source>
        <dbReference type="Proteomes" id="UP000267250"/>
    </source>
</evidence>
<keyword evidence="4" id="KW-1185">Reference proteome</keyword>
<dbReference type="PANTHER" id="PTHR31088">
    <property type="entry name" value="MEMBRANE-ASSOCIATED PROTEIN VIPP1, CHLOROPLASTIC"/>
    <property type="match status" value="1"/>
</dbReference>
<name>A0A3Q9HSB0_9FIRM</name>